<reference evidence="3" key="1">
    <citation type="submission" date="2021-01" db="EMBL/GenBank/DDBJ databases">
        <authorList>
            <person name="Corre E."/>
            <person name="Pelletier E."/>
            <person name="Niang G."/>
            <person name="Scheremetjew M."/>
            <person name="Finn R."/>
            <person name="Kale V."/>
            <person name="Holt S."/>
            <person name="Cochrane G."/>
            <person name="Meng A."/>
            <person name="Brown T."/>
            <person name="Cohen L."/>
        </authorList>
    </citation>
    <scope>NUCLEOTIDE SEQUENCE</scope>
    <source>
        <strain evidence="3">CCMP645</strain>
    </source>
</reference>
<evidence type="ECO:0000256" key="1">
    <source>
        <dbReference type="SAM" id="SignalP"/>
    </source>
</evidence>
<evidence type="ECO:0000313" key="3">
    <source>
        <dbReference type="EMBL" id="CAE0777128.1"/>
    </source>
</evidence>
<dbReference type="SUPFAM" id="SSF53335">
    <property type="entry name" value="S-adenosyl-L-methionine-dependent methyltransferases"/>
    <property type="match status" value="1"/>
</dbReference>
<dbReference type="EMBL" id="HBIZ01046449">
    <property type="protein sequence ID" value="CAE0777128.1"/>
    <property type="molecule type" value="Transcribed_RNA"/>
</dbReference>
<dbReference type="InterPro" id="IPR029063">
    <property type="entry name" value="SAM-dependent_MTases_sf"/>
</dbReference>
<protein>
    <recommendedName>
        <fullName evidence="2">Methyltransferase type 12 domain-containing protein</fullName>
    </recommendedName>
</protein>
<name>A0A7S4F7E1_CHRCT</name>
<sequence length="246" mass="28418">MRVHKSLQLISTWCTLAALVDASKATMKDYLQAYEKNLSGFWNSVDKAYAHVSYNAGHLRGEARLIKNWEAHWLNHSQEQYGNLFENATVMEYGIGGGLLGKLLLTKYNARHYIGVDIAERQLKAAAERLGACCRHKYSMVQVNGSLNQADLKPFRIDVFVSQAVMQHFPSTEYTRNFLGVLSRSRIPYLMLQVRDDKARLQGTSIGHAQLISKEMLETYLRNYEMVWQSKRSKIGYVFYWWHLRS</sequence>
<keyword evidence="1" id="KW-0732">Signal</keyword>
<dbReference type="Gene3D" id="3.40.50.150">
    <property type="entry name" value="Vaccinia Virus protein VP39"/>
    <property type="match status" value="1"/>
</dbReference>
<dbReference type="AlphaFoldDB" id="A0A7S4F7E1"/>
<evidence type="ECO:0000259" key="2">
    <source>
        <dbReference type="Pfam" id="PF08242"/>
    </source>
</evidence>
<gene>
    <name evidence="3" type="ORF">PCAR00345_LOCUS29767</name>
</gene>
<feature type="domain" description="Methyltransferase type 12" evidence="2">
    <location>
        <begin position="92"/>
        <end position="179"/>
    </location>
</feature>
<dbReference type="Pfam" id="PF08242">
    <property type="entry name" value="Methyltransf_12"/>
    <property type="match status" value="1"/>
</dbReference>
<feature type="chain" id="PRO_5030604859" description="Methyltransferase type 12 domain-containing protein" evidence="1">
    <location>
        <begin position="23"/>
        <end position="246"/>
    </location>
</feature>
<dbReference type="InterPro" id="IPR013217">
    <property type="entry name" value="Methyltransf_12"/>
</dbReference>
<accession>A0A7S4F7E1</accession>
<proteinExistence type="predicted"/>
<feature type="signal peptide" evidence="1">
    <location>
        <begin position="1"/>
        <end position="22"/>
    </location>
</feature>
<organism evidence="3">
    <name type="scientific">Chrysotila carterae</name>
    <name type="common">Marine alga</name>
    <name type="synonym">Syracosphaera carterae</name>
    <dbReference type="NCBI Taxonomy" id="13221"/>
    <lineage>
        <taxon>Eukaryota</taxon>
        <taxon>Haptista</taxon>
        <taxon>Haptophyta</taxon>
        <taxon>Prymnesiophyceae</taxon>
        <taxon>Isochrysidales</taxon>
        <taxon>Isochrysidaceae</taxon>
        <taxon>Chrysotila</taxon>
    </lineage>
</organism>